<comment type="caution">
    <text evidence="1">The sequence shown here is derived from an EMBL/GenBank/DDBJ whole genome shotgun (WGS) entry which is preliminary data.</text>
</comment>
<protein>
    <submittedName>
        <fullName evidence="1">DDE 3 domain-containing protein</fullName>
    </submittedName>
</protein>
<dbReference type="AlphaFoldDB" id="A0A6G0Y7Z8"/>
<proteinExistence type="predicted"/>
<dbReference type="Proteomes" id="UP000478052">
    <property type="component" value="Unassembled WGS sequence"/>
</dbReference>
<reference evidence="1 2" key="1">
    <citation type="submission" date="2019-08" db="EMBL/GenBank/DDBJ databases">
        <title>Whole genome of Aphis craccivora.</title>
        <authorList>
            <person name="Voronova N.V."/>
            <person name="Shulinski R.S."/>
            <person name="Bandarenka Y.V."/>
            <person name="Zhorov D.G."/>
            <person name="Warner D."/>
        </authorList>
    </citation>
    <scope>NUCLEOTIDE SEQUENCE [LARGE SCALE GENOMIC DNA]</scope>
    <source>
        <strain evidence="1">180601</strain>
        <tissue evidence="1">Whole Body</tissue>
    </source>
</reference>
<gene>
    <name evidence="1" type="ORF">FWK35_00023285</name>
</gene>
<dbReference type="EMBL" id="VUJU01005533">
    <property type="protein sequence ID" value="KAF0750950.1"/>
    <property type="molecule type" value="Genomic_DNA"/>
</dbReference>
<keyword evidence="2" id="KW-1185">Reference proteome</keyword>
<sequence>MPFNDKDIHSQSKKIIHNVYTFLKNLSKKTDLTSDFFKSAQDLTSQAYGISILTLIILSRK</sequence>
<accession>A0A6G0Y7Z8</accession>
<organism evidence="1 2">
    <name type="scientific">Aphis craccivora</name>
    <name type="common">Cowpea aphid</name>
    <dbReference type="NCBI Taxonomy" id="307492"/>
    <lineage>
        <taxon>Eukaryota</taxon>
        <taxon>Metazoa</taxon>
        <taxon>Ecdysozoa</taxon>
        <taxon>Arthropoda</taxon>
        <taxon>Hexapoda</taxon>
        <taxon>Insecta</taxon>
        <taxon>Pterygota</taxon>
        <taxon>Neoptera</taxon>
        <taxon>Paraneoptera</taxon>
        <taxon>Hemiptera</taxon>
        <taxon>Sternorrhyncha</taxon>
        <taxon>Aphidomorpha</taxon>
        <taxon>Aphidoidea</taxon>
        <taxon>Aphididae</taxon>
        <taxon>Aphidini</taxon>
        <taxon>Aphis</taxon>
        <taxon>Aphis</taxon>
    </lineage>
</organism>
<evidence type="ECO:0000313" key="1">
    <source>
        <dbReference type="EMBL" id="KAF0750950.1"/>
    </source>
</evidence>
<evidence type="ECO:0000313" key="2">
    <source>
        <dbReference type="Proteomes" id="UP000478052"/>
    </source>
</evidence>
<name>A0A6G0Y7Z8_APHCR</name>